<name>A0A395MDY6_9HYPO</name>
<evidence type="ECO:0000313" key="5">
    <source>
        <dbReference type="EMBL" id="RFN45463.1"/>
    </source>
</evidence>
<feature type="compositionally biased region" description="Basic and acidic residues" evidence="3">
    <location>
        <begin position="129"/>
        <end position="145"/>
    </location>
</feature>
<dbReference type="PROSITE" id="PS00463">
    <property type="entry name" value="ZN2_CY6_FUNGAL_1"/>
    <property type="match status" value="1"/>
</dbReference>
<dbReference type="GO" id="GO:0003677">
    <property type="term" value="F:DNA binding"/>
    <property type="evidence" value="ECO:0007669"/>
    <property type="project" value="InterPro"/>
</dbReference>
<evidence type="ECO:0000256" key="3">
    <source>
        <dbReference type="SAM" id="MobiDB-lite"/>
    </source>
</evidence>
<feature type="domain" description="Zn(2)-C6 fungal-type" evidence="4">
    <location>
        <begin position="24"/>
        <end position="53"/>
    </location>
</feature>
<evidence type="ECO:0000259" key="4">
    <source>
        <dbReference type="PROSITE" id="PS50048"/>
    </source>
</evidence>
<dbReference type="InterPro" id="IPR050987">
    <property type="entry name" value="AtrR-like"/>
</dbReference>
<proteinExistence type="predicted"/>
<sequence>MTDNDYRSASPHLRKTQTRRTTRACDSCRHVKEKCIGTVPCGRCSRLGRSCEFSNRFRRSRIPGAVSVPEKEPRVVSPDNSHGYFEVERIRALEYIVRHFTGLEQCNREDLETIVSKISLDNATLPRMIDGKDNESSSNDGKDYMNTDATSSASRGHTEFSHRAFSHRLQLRLKDQLNDSDYEYFHTEGTVRNRASPGHLLSRDVVVLEAVSLFPPPESAFVLLDVFFEYAQTNYFYTCEETLRQQLDRFYSTPTQVGKGDTAWVCVSLMVFALGIQFLHLYKSSPQDAYSISQTMDDTLASTFYRKASSLIPDLLVMDSVESVQAFLLFGIYMLPTDPAGLSCTYFGIAIKAATSIQQRSDSDLSPKEIELRKRVWWTAYALERRICILHGKPFSISTHINAILPTDIEELQPKGRINTFPNNIAMLRLTIFIEDARDRMLAWKPSRQSQCIKTLQDIIKLRERLDDYWQSLSQETCCRDLSPENPLFRSNVHLALTYHLFHILIGRSFILDESDVKAKEAPSAEWLRLRKALSDDCVKGAVATINLCQLLKEESSLSKSSYTEFSSCCAAILVLVAKCVSDKSKELQDASKKGMALLREMSTGVFSTSSEKCAVAALEAASDRLNLQANQDARSVKLSEDVYRQFRDWVATQHIVSEELQLPRQENQMLNFLGESLVGSQCSEMVEGSGNCALPDYAELSLLPDLEQWFDCGLQH</sequence>
<dbReference type="PROSITE" id="PS50048">
    <property type="entry name" value="ZN2_CY6_FUNGAL_2"/>
    <property type="match status" value="1"/>
</dbReference>
<dbReference type="Pfam" id="PF00172">
    <property type="entry name" value="Zn_clus"/>
    <property type="match status" value="1"/>
</dbReference>
<dbReference type="PANTHER" id="PTHR46910">
    <property type="entry name" value="TRANSCRIPTION FACTOR PDR1"/>
    <property type="match status" value="1"/>
</dbReference>
<keyword evidence="2" id="KW-0539">Nucleus</keyword>
<dbReference type="GO" id="GO:0008270">
    <property type="term" value="F:zinc ion binding"/>
    <property type="evidence" value="ECO:0007669"/>
    <property type="project" value="InterPro"/>
</dbReference>
<dbReference type="GO" id="GO:0006351">
    <property type="term" value="P:DNA-templated transcription"/>
    <property type="evidence" value="ECO:0007669"/>
    <property type="project" value="InterPro"/>
</dbReference>
<organism evidence="5 6">
    <name type="scientific">Fusarium flagelliforme</name>
    <dbReference type="NCBI Taxonomy" id="2675880"/>
    <lineage>
        <taxon>Eukaryota</taxon>
        <taxon>Fungi</taxon>
        <taxon>Dikarya</taxon>
        <taxon>Ascomycota</taxon>
        <taxon>Pezizomycotina</taxon>
        <taxon>Sordariomycetes</taxon>
        <taxon>Hypocreomycetidae</taxon>
        <taxon>Hypocreales</taxon>
        <taxon>Nectriaceae</taxon>
        <taxon>Fusarium</taxon>
        <taxon>Fusarium incarnatum-equiseti species complex</taxon>
    </lineage>
</organism>
<evidence type="ECO:0000256" key="1">
    <source>
        <dbReference type="ARBA" id="ARBA00022723"/>
    </source>
</evidence>
<dbReference type="Proteomes" id="UP000265631">
    <property type="component" value="Unassembled WGS sequence"/>
</dbReference>
<dbReference type="Pfam" id="PF04082">
    <property type="entry name" value="Fungal_trans"/>
    <property type="match status" value="1"/>
</dbReference>
<dbReference type="InterPro" id="IPR001138">
    <property type="entry name" value="Zn2Cys6_DnaBD"/>
</dbReference>
<evidence type="ECO:0000313" key="6">
    <source>
        <dbReference type="Proteomes" id="UP000265631"/>
    </source>
</evidence>
<feature type="region of interest" description="Disordered" evidence="3">
    <location>
        <begin position="127"/>
        <end position="157"/>
    </location>
</feature>
<dbReference type="PANTHER" id="PTHR46910:SF23">
    <property type="entry name" value="THIAMINE REPRESSIBLE GENES REGULATORY PROTEIN THI1"/>
    <property type="match status" value="1"/>
</dbReference>
<dbReference type="SUPFAM" id="SSF57701">
    <property type="entry name" value="Zn2/Cys6 DNA-binding domain"/>
    <property type="match status" value="1"/>
</dbReference>
<gene>
    <name evidence="5" type="ORF">FIE12Z_10329</name>
</gene>
<dbReference type="GO" id="GO:0000981">
    <property type="term" value="F:DNA-binding transcription factor activity, RNA polymerase II-specific"/>
    <property type="evidence" value="ECO:0007669"/>
    <property type="project" value="InterPro"/>
</dbReference>
<dbReference type="Gene3D" id="4.10.240.10">
    <property type="entry name" value="Zn(2)-C6 fungal-type DNA-binding domain"/>
    <property type="match status" value="1"/>
</dbReference>
<dbReference type="EMBL" id="PXXK01000351">
    <property type="protein sequence ID" value="RFN45463.1"/>
    <property type="molecule type" value="Genomic_DNA"/>
</dbReference>
<dbReference type="InterPro" id="IPR007219">
    <property type="entry name" value="XnlR_reg_dom"/>
</dbReference>
<dbReference type="SMART" id="SM00066">
    <property type="entry name" value="GAL4"/>
    <property type="match status" value="1"/>
</dbReference>
<dbReference type="SMART" id="SM00906">
    <property type="entry name" value="Fungal_trans"/>
    <property type="match status" value="1"/>
</dbReference>
<keyword evidence="1" id="KW-0479">Metal-binding</keyword>
<reference evidence="5" key="1">
    <citation type="journal article" date="2018" name="PLoS Pathog.">
        <title>Evolution of structural diversity of trichothecenes, a family of toxins produced by plant pathogenic and entomopathogenic fungi.</title>
        <authorList>
            <person name="Proctor R.H."/>
            <person name="McCormick S.P."/>
            <person name="Kim H.S."/>
            <person name="Cardoza R.E."/>
            <person name="Stanley A.M."/>
            <person name="Lindo L."/>
            <person name="Kelly A."/>
            <person name="Brown D.W."/>
            <person name="Lee T."/>
            <person name="Vaughan M.M."/>
            <person name="Alexander N.J."/>
            <person name="Busman M."/>
            <person name="Gutierrez S."/>
        </authorList>
    </citation>
    <scope>NUCLEOTIDE SEQUENCE [LARGE SCALE GENOMIC DNA]</scope>
    <source>
        <strain evidence="5">NRRL 13405</strain>
    </source>
</reference>
<accession>A0A395MDY6</accession>
<protein>
    <recommendedName>
        <fullName evidence="4">Zn(2)-C6 fungal-type domain-containing protein</fullName>
    </recommendedName>
</protein>
<keyword evidence="6" id="KW-1185">Reference proteome</keyword>
<dbReference type="CDD" id="cd12148">
    <property type="entry name" value="fungal_TF_MHR"/>
    <property type="match status" value="1"/>
</dbReference>
<dbReference type="CDD" id="cd00067">
    <property type="entry name" value="GAL4"/>
    <property type="match status" value="1"/>
</dbReference>
<comment type="caution">
    <text evidence="5">The sequence shown here is derived from an EMBL/GenBank/DDBJ whole genome shotgun (WGS) entry which is preliminary data.</text>
</comment>
<dbReference type="STRING" id="2594813.A0A395MDY6"/>
<dbReference type="AlphaFoldDB" id="A0A395MDY6"/>
<dbReference type="InterPro" id="IPR036864">
    <property type="entry name" value="Zn2-C6_fun-type_DNA-bd_sf"/>
</dbReference>
<evidence type="ECO:0000256" key="2">
    <source>
        <dbReference type="ARBA" id="ARBA00023242"/>
    </source>
</evidence>